<keyword evidence="3" id="KW-1185">Reference proteome</keyword>
<evidence type="ECO:0000313" key="2">
    <source>
        <dbReference type="EMBL" id="ORY36027.1"/>
    </source>
</evidence>
<protein>
    <recommendedName>
        <fullName evidence="4">G-protein coupled receptors family 3 profile domain-containing protein</fullName>
    </recommendedName>
</protein>
<name>A0A1Y2BN66_9FUNG</name>
<reference evidence="2 3" key="1">
    <citation type="submission" date="2016-08" db="EMBL/GenBank/DDBJ databases">
        <title>A Parts List for Fungal Cellulosomes Revealed by Comparative Genomics.</title>
        <authorList>
            <consortium name="DOE Joint Genome Institute"/>
            <person name="Haitjema C.H."/>
            <person name="Gilmore S.P."/>
            <person name="Henske J.K."/>
            <person name="Solomon K.V."/>
            <person name="De Groot R."/>
            <person name="Kuo A."/>
            <person name="Mondo S.J."/>
            <person name="Salamov A.A."/>
            <person name="Labutti K."/>
            <person name="Zhao Z."/>
            <person name="Chiniquy J."/>
            <person name="Barry K."/>
            <person name="Brewer H.M."/>
            <person name="Purvine S.O."/>
            <person name="Wright A.T."/>
            <person name="Boxma B."/>
            <person name="Van Alen T."/>
            <person name="Hackstein J.H."/>
            <person name="Baker S.E."/>
            <person name="Grigoriev I.V."/>
            <person name="O'Malley M.A."/>
        </authorList>
    </citation>
    <scope>NUCLEOTIDE SEQUENCE [LARGE SCALE GENOMIC DNA]</scope>
    <source>
        <strain evidence="2 3">G1</strain>
    </source>
</reference>
<keyword evidence="1" id="KW-0472">Membrane</keyword>
<sequence>MDSIKYRLLLCLFFLLKNCLIFIYGANIGTEKQLIDSINKDNNLYIKSEVKIATNDTLVINKKSTSIHLYGDSTEYSHLYFLNNDHINLIYECDNIYIEKLIITGNINFKCKTVSIRDIVLNGYFISNYTITDNNNNDTLSSVSLSNSIFNLSTPHNGIEINDTNVTISQSEFYGNDQYGLYLLKYINKGEIKNTISIDRSHFDGNYHNNGILCTNSTVHIYNSQFYYCHGIEKMKGGGAISLEYTYNSIANIEFLNNFSEYYGGSILFKYHYDTNASSLVFKNSTSSISGNSFSFYSRDKDDTINIIYNVTQYGVYDKTSKINTDGTLFRNLNIENIYSKSNGALFYIKNPISNGPNIQIAHSTFKNIYQNNDLYSATIAYVTRGDILFNYLTYQEDNGILQFHNTNITDFTSKYPEPLFKIDFEKLDATLPYLFIGQTIVSNIYQDGAVVESDYANFYNIHSCYVDNSCNSFKEQISENFESSIFYLKSEAAVRMSNFNFDKVYGKNNPYMGSPSFSFNNIKFINNKAENFGGVLYSEVRNYGLGFINFENCSYENNTALLDKNNFVTNPTHLEFDENYNNEVIEIYSGDIIEKEYSCSFYDDFQNKFIFNTNINNSNIKDLVFYELSLVGKNDKTAPTKIFGHYKGYCRNSSCLFKDIRLIGNPGEYFLELKIVAFGYYNEFVDNTITMNVKILDCPKDLILQDKYKINIKACYKPTCIPDCVNNGRCVNDNVCDCSKSSYTGTSFDFLIIILIGLIFNFVYVIMMTADDLTSNYCIMLSLVQNLGFSLIFGSIMTKIFRIYYIFLVLKTASFKEKSYIKYIFLISLILFYLSTAILRYVSKSVTVKPLSTFKKEVYFESFSNSILFISILRLNVNNNEINSKK</sequence>
<dbReference type="EMBL" id="MCOG01000151">
    <property type="protein sequence ID" value="ORY36027.1"/>
    <property type="molecule type" value="Genomic_DNA"/>
</dbReference>
<evidence type="ECO:0000313" key="3">
    <source>
        <dbReference type="Proteomes" id="UP000193920"/>
    </source>
</evidence>
<feature type="transmembrane region" description="Helical" evidence="1">
    <location>
        <begin position="749"/>
        <end position="768"/>
    </location>
</feature>
<evidence type="ECO:0000256" key="1">
    <source>
        <dbReference type="SAM" id="Phobius"/>
    </source>
</evidence>
<feature type="transmembrane region" description="Helical" evidence="1">
    <location>
        <begin position="788"/>
        <end position="809"/>
    </location>
</feature>
<evidence type="ECO:0008006" key="4">
    <source>
        <dbReference type="Google" id="ProtNLM"/>
    </source>
</evidence>
<feature type="transmembrane region" description="Helical" evidence="1">
    <location>
        <begin position="6"/>
        <end position="26"/>
    </location>
</feature>
<dbReference type="Proteomes" id="UP000193920">
    <property type="component" value="Unassembled WGS sequence"/>
</dbReference>
<comment type="caution">
    <text evidence="2">The sequence shown here is derived from an EMBL/GenBank/DDBJ whole genome shotgun (WGS) entry which is preliminary data.</text>
</comment>
<gene>
    <name evidence="2" type="ORF">LY90DRAFT_511666</name>
</gene>
<dbReference type="AlphaFoldDB" id="A0A1Y2BN66"/>
<dbReference type="Gene3D" id="2.10.25.10">
    <property type="entry name" value="Laminin"/>
    <property type="match status" value="1"/>
</dbReference>
<dbReference type="OrthoDB" id="10045365at2759"/>
<proteinExistence type="predicted"/>
<keyword evidence="1" id="KW-1133">Transmembrane helix</keyword>
<feature type="transmembrane region" description="Helical" evidence="1">
    <location>
        <begin position="821"/>
        <end position="840"/>
    </location>
</feature>
<organism evidence="2 3">
    <name type="scientific">Neocallimastix californiae</name>
    <dbReference type="NCBI Taxonomy" id="1754190"/>
    <lineage>
        <taxon>Eukaryota</taxon>
        <taxon>Fungi</taxon>
        <taxon>Fungi incertae sedis</taxon>
        <taxon>Chytridiomycota</taxon>
        <taxon>Chytridiomycota incertae sedis</taxon>
        <taxon>Neocallimastigomycetes</taxon>
        <taxon>Neocallimastigales</taxon>
        <taxon>Neocallimastigaceae</taxon>
        <taxon>Neocallimastix</taxon>
    </lineage>
</organism>
<keyword evidence="1" id="KW-0812">Transmembrane</keyword>
<accession>A0A1Y2BN66</accession>